<dbReference type="GO" id="GO:0051146">
    <property type="term" value="P:striated muscle cell differentiation"/>
    <property type="evidence" value="ECO:0007669"/>
    <property type="project" value="TreeGrafter"/>
</dbReference>
<feature type="compositionally biased region" description="Gly residues" evidence="5">
    <location>
        <begin position="120"/>
        <end position="131"/>
    </location>
</feature>
<evidence type="ECO:0000256" key="2">
    <source>
        <dbReference type="ARBA" id="ARBA00022692"/>
    </source>
</evidence>
<proteinExistence type="predicted"/>
<dbReference type="PANTHER" id="PTHR12101">
    <property type="entry name" value="POPEYE DOMAIN CONTAINING PROTEIN"/>
    <property type="match status" value="1"/>
</dbReference>
<reference evidence="9" key="1">
    <citation type="submission" date="2014-03" db="EMBL/GenBank/DDBJ databases">
        <authorList>
            <person name="Aksoy S."/>
            <person name="Warren W."/>
            <person name="Wilson R.K."/>
        </authorList>
    </citation>
    <scope>NUCLEOTIDE SEQUENCE [LARGE SCALE GENOMIC DNA]</scope>
    <source>
        <strain evidence="9">IAEA</strain>
    </source>
</reference>
<evidence type="ECO:0000256" key="5">
    <source>
        <dbReference type="SAM" id="MobiDB-lite"/>
    </source>
</evidence>
<feature type="domain" description="POPDC1-3" evidence="7">
    <location>
        <begin position="168"/>
        <end position="253"/>
    </location>
</feature>
<evidence type="ECO:0000313" key="9">
    <source>
        <dbReference type="Proteomes" id="UP000092445"/>
    </source>
</evidence>
<dbReference type="EnsemblMetazoa" id="GPAI021901-RA">
    <property type="protein sequence ID" value="GPAI021901-PA"/>
    <property type="gene ID" value="GPAI021901"/>
</dbReference>
<accession>A0A1A9ZQG3</accession>
<evidence type="ECO:0000256" key="4">
    <source>
        <dbReference type="ARBA" id="ARBA00023136"/>
    </source>
</evidence>
<dbReference type="InterPro" id="IPR006916">
    <property type="entry name" value="POPDC1-3"/>
</dbReference>
<sequence length="267" mass="28223">MCAGGSGFRKFAKCICRRQEDIEIAQIKTGSPSSNVQLHAMLLISALALGLVETTNLNTGIAISGSAINSVSVAAVHIPPTTISSIAAGHVNTVIHAGVANAISTSLLESTTMTAVAGGTDAGGGSGGGSGTSANNGATSSSWDNNATIRSANPGDWSIEQCVTWQRPHHLYFQLGNAFLLLAFLAPHGSYGTLWLRAMLTVGSVLLGMYGYMIDCAQDFVLWSGLFFGVNFIYFVVILCQLRPVRFDREIEAFQTNQALQWCRSAD</sequence>
<dbReference type="STRING" id="7398.A0A1A9ZQG3"/>
<feature type="transmembrane region" description="Helical" evidence="6">
    <location>
        <begin position="220"/>
        <end position="240"/>
    </location>
</feature>
<dbReference type="PANTHER" id="PTHR12101:SF1">
    <property type="entry name" value="BVES"/>
    <property type="match status" value="1"/>
</dbReference>
<feature type="region of interest" description="Disordered" evidence="5">
    <location>
        <begin position="119"/>
        <end position="145"/>
    </location>
</feature>
<evidence type="ECO:0000256" key="1">
    <source>
        <dbReference type="ARBA" id="ARBA00004141"/>
    </source>
</evidence>
<dbReference type="GO" id="GO:0042391">
    <property type="term" value="P:regulation of membrane potential"/>
    <property type="evidence" value="ECO:0007669"/>
    <property type="project" value="TreeGrafter"/>
</dbReference>
<evidence type="ECO:0000313" key="8">
    <source>
        <dbReference type="EnsemblMetazoa" id="GPAI021901-PA"/>
    </source>
</evidence>
<dbReference type="AlphaFoldDB" id="A0A1A9ZQG3"/>
<keyword evidence="3 6" id="KW-1133">Transmembrane helix</keyword>
<evidence type="ECO:0000256" key="3">
    <source>
        <dbReference type="ARBA" id="ARBA00022989"/>
    </source>
</evidence>
<dbReference type="GO" id="GO:0030552">
    <property type="term" value="F:cAMP binding"/>
    <property type="evidence" value="ECO:0007669"/>
    <property type="project" value="TreeGrafter"/>
</dbReference>
<protein>
    <recommendedName>
        <fullName evidence="7">POPDC1-3 domain-containing protein</fullName>
    </recommendedName>
</protein>
<evidence type="ECO:0000259" key="7">
    <source>
        <dbReference type="Pfam" id="PF04831"/>
    </source>
</evidence>
<dbReference type="InterPro" id="IPR055272">
    <property type="entry name" value="POPDC1-3_dom"/>
</dbReference>
<comment type="subcellular location">
    <subcellularLocation>
        <location evidence="1">Membrane</location>
        <topology evidence="1">Multi-pass membrane protein</topology>
    </subcellularLocation>
</comment>
<keyword evidence="2 6" id="KW-0812">Transmembrane</keyword>
<name>A0A1A9ZQG3_GLOPL</name>
<keyword evidence="4 6" id="KW-0472">Membrane</keyword>
<reference evidence="8" key="2">
    <citation type="submission" date="2020-05" db="UniProtKB">
        <authorList>
            <consortium name="EnsemblMetazoa"/>
        </authorList>
    </citation>
    <scope>IDENTIFICATION</scope>
    <source>
        <strain evidence="8">IAEA</strain>
    </source>
</reference>
<dbReference type="Proteomes" id="UP000092445">
    <property type="component" value="Unassembled WGS sequence"/>
</dbReference>
<dbReference type="GO" id="GO:0042383">
    <property type="term" value="C:sarcolemma"/>
    <property type="evidence" value="ECO:0007669"/>
    <property type="project" value="TreeGrafter"/>
</dbReference>
<keyword evidence="9" id="KW-1185">Reference proteome</keyword>
<feature type="compositionally biased region" description="Low complexity" evidence="5">
    <location>
        <begin position="132"/>
        <end position="142"/>
    </location>
</feature>
<dbReference type="GO" id="GO:0007507">
    <property type="term" value="P:heart development"/>
    <property type="evidence" value="ECO:0007669"/>
    <property type="project" value="TreeGrafter"/>
</dbReference>
<organism evidence="8 9">
    <name type="scientific">Glossina pallidipes</name>
    <name type="common">Tsetse fly</name>
    <dbReference type="NCBI Taxonomy" id="7398"/>
    <lineage>
        <taxon>Eukaryota</taxon>
        <taxon>Metazoa</taxon>
        <taxon>Ecdysozoa</taxon>
        <taxon>Arthropoda</taxon>
        <taxon>Hexapoda</taxon>
        <taxon>Insecta</taxon>
        <taxon>Pterygota</taxon>
        <taxon>Neoptera</taxon>
        <taxon>Endopterygota</taxon>
        <taxon>Diptera</taxon>
        <taxon>Brachycera</taxon>
        <taxon>Muscomorpha</taxon>
        <taxon>Hippoboscoidea</taxon>
        <taxon>Glossinidae</taxon>
        <taxon>Glossina</taxon>
    </lineage>
</organism>
<dbReference type="Pfam" id="PF04831">
    <property type="entry name" value="POPDC1-3"/>
    <property type="match status" value="1"/>
</dbReference>
<dbReference type="VEuPathDB" id="VectorBase:GPAI021901"/>
<evidence type="ECO:0000256" key="6">
    <source>
        <dbReference type="SAM" id="Phobius"/>
    </source>
</evidence>